<comment type="similarity">
    <text evidence="2">Belongs to the ycf33 family.</text>
</comment>
<keyword evidence="5" id="KW-0812">Transmembrane</keyword>
<reference evidence="6" key="1">
    <citation type="journal article" date="2017" name="Mar. Biotechnol.">
        <title>Plastid Genome of Dictyopteris divaricata (Dictyotales, Phaeophyceae): Understanding the Evolution of Plastid Genomes in Brown Algae.</title>
        <authorList>
            <person name="Liu F."/>
            <person name="Jin Z."/>
            <person name="Wang Y."/>
            <person name="Bi Y."/>
            <person name="Melton J.T.III."/>
        </authorList>
    </citation>
    <scope>NUCLEOTIDE SEQUENCE</scope>
</reference>
<accession>A0A2I4Q2N7</accession>
<evidence type="ECO:0000256" key="3">
    <source>
        <dbReference type="ARBA" id="ARBA00021584"/>
    </source>
</evidence>
<dbReference type="InterPro" id="IPR008470">
    <property type="entry name" value="Uncharacterised_Ycf33"/>
</dbReference>
<evidence type="ECO:0000256" key="1">
    <source>
        <dbReference type="ARBA" id="ARBA00004474"/>
    </source>
</evidence>
<dbReference type="EMBL" id="KY433579">
    <property type="protein sequence ID" value="AQZ25094.1"/>
    <property type="molecule type" value="Genomic_DNA"/>
</dbReference>
<sequence>MIFLHNLLRYPRFFFSSMLGLLLIVLNPILKIGTKNKKNKLVLVFLVIFLLFILIALTWVLKEMLFLN</sequence>
<dbReference type="GO" id="GO:0009536">
    <property type="term" value="C:plastid"/>
    <property type="evidence" value="ECO:0007669"/>
    <property type="project" value="UniProtKB-SubCell"/>
</dbReference>
<evidence type="ECO:0000256" key="5">
    <source>
        <dbReference type="SAM" id="Phobius"/>
    </source>
</evidence>
<keyword evidence="4 6" id="KW-0934">Plastid</keyword>
<dbReference type="AlphaFoldDB" id="A0A2I4Q2N7"/>
<comment type="subcellular location">
    <subcellularLocation>
        <location evidence="1">Plastid</location>
    </subcellularLocation>
</comment>
<organism evidence="6">
    <name type="scientific">Dictyopteris divaricata</name>
    <dbReference type="NCBI Taxonomy" id="156996"/>
    <lineage>
        <taxon>Eukaryota</taxon>
        <taxon>Sar</taxon>
        <taxon>Stramenopiles</taxon>
        <taxon>Ochrophyta</taxon>
        <taxon>PX clade</taxon>
        <taxon>Phaeophyceae</taxon>
        <taxon>Dictyotales</taxon>
        <taxon>Dictyotaceae</taxon>
        <taxon>Dictyopteris</taxon>
    </lineage>
</organism>
<keyword evidence="5" id="KW-0472">Membrane</keyword>
<evidence type="ECO:0000256" key="2">
    <source>
        <dbReference type="ARBA" id="ARBA00010985"/>
    </source>
</evidence>
<name>A0A2I4Q2N7_9PHAE</name>
<proteinExistence type="inferred from homology"/>
<dbReference type="GeneID" id="35656153"/>
<evidence type="ECO:0000256" key="4">
    <source>
        <dbReference type="ARBA" id="ARBA00022640"/>
    </source>
</evidence>
<dbReference type="Pfam" id="PF05421">
    <property type="entry name" value="DUF751"/>
    <property type="match status" value="1"/>
</dbReference>
<keyword evidence="6" id="KW-0150">Chloroplast</keyword>
<keyword evidence="5" id="KW-1133">Transmembrane helix</keyword>
<evidence type="ECO:0000313" key="6">
    <source>
        <dbReference type="EMBL" id="AQZ25094.1"/>
    </source>
</evidence>
<geneLocation type="chloroplast" evidence="6"/>
<feature type="transmembrane region" description="Helical" evidence="5">
    <location>
        <begin position="42"/>
        <end position="61"/>
    </location>
</feature>
<feature type="transmembrane region" description="Helical" evidence="5">
    <location>
        <begin position="12"/>
        <end position="30"/>
    </location>
</feature>
<dbReference type="RefSeq" id="YP_009455878.1">
    <property type="nucleotide sequence ID" value="NC_036804.1"/>
</dbReference>
<protein>
    <recommendedName>
        <fullName evidence="3">Uncharacterized protein ycf33</fullName>
    </recommendedName>
</protein>
<gene>
    <name evidence="6" type="primary">ycf33</name>
</gene>